<dbReference type="Proteomes" id="UP000526786">
    <property type="component" value="Unassembled WGS sequence"/>
</dbReference>
<evidence type="ECO:0000313" key="1">
    <source>
        <dbReference type="EMBL" id="MBA4453365.1"/>
    </source>
</evidence>
<name>A0AC60W162_9ARCH</name>
<reference evidence="1 2" key="1">
    <citation type="journal article" date="2020" name="Appl. Environ. Microbiol.">
        <title>Genomic Characteristics of a Novel Species of Ammonia-Oxidizing Archaea from the Jiulong River Estuary.</title>
        <authorList>
            <person name="Zou D."/>
            <person name="Wan R."/>
            <person name="Han L."/>
            <person name="Xu M.N."/>
            <person name="Liu Y."/>
            <person name="Liu H."/>
            <person name="Kao S.J."/>
            <person name="Li M."/>
        </authorList>
    </citation>
    <scope>NUCLEOTIDE SEQUENCE [LARGE SCALE GENOMIC DNA]</scope>
    <source>
        <strain evidence="1">W2bin3</strain>
    </source>
</reference>
<gene>
    <name evidence="1" type="ORF">H2B05_00280</name>
</gene>
<proteinExistence type="predicted"/>
<sequence>MNVSQFIKLVQNQKKIPKHIRLYLVSKNHLFINDGIVKDGFDSKLTIEKNRDSVLSAFSKMAFIFDEIMRLRIVGYTHNQNSVELMYLLHLIPVNRKIRTFLDWKLFSPEFARDMSRLFLVRSHTVHCISLNEVQYNPDKKVTLSETKGFNLFKKDMAKAWKHLLNVYTLEQEQISWDLLSKEIKL</sequence>
<comment type="caution">
    <text evidence="1">The sequence shown here is derived from an EMBL/GenBank/DDBJ whole genome shotgun (WGS) entry which is preliminary data.</text>
</comment>
<accession>A0AC60W162</accession>
<evidence type="ECO:0000313" key="2">
    <source>
        <dbReference type="Proteomes" id="UP000526786"/>
    </source>
</evidence>
<organism evidence="1 2">
    <name type="scientific">Candidatus Nitrosomaritimum aestuariumsis</name>
    <dbReference type="NCBI Taxonomy" id="3342354"/>
    <lineage>
        <taxon>Archaea</taxon>
        <taxon>Nitrososphaerota</taxon>
        <taxon>Nitrososphaeria</taxon>
        <taxon>Nitrosopumilales</taxon>
        <taxon>Nitrosopumilaceae</taxon>
        <taxon>Candidatus Nitrosomaritimum</taxon>
    </lineage>
</organism>
<dbReference type="EMBL" id="JACENC010000013">
    <property type="protein sequence ID" value="MBA4453365.1"/>
    <property type="molecule type" value="Genomic_DNA"/>
</dbReference>
<protein>
    <submittedName>
        <fullName evidence="1">Uncharacterized protein</fullName>
    </submittedName>
</protein>